<dbReference type="InterPro" id="IPR052534">
    <property type="entry name" value="Extracell_DNA_Util/SecSys_Comp"/>
</dbReference>
<dbReference type="EMBL" id="CP056030">
    <property type="protein sequence ID" value="QKZ04951.1"/>
    <property type="molecule type" value="Genomic_DNA"/>
</dbReference>
<feature type="coiled-coil region" evidence="1">
    <location>
        <begin position="216"/>
        <end position="243"/>
    </location>
</feature>
<dbReference type="PANTHER" id="PTHR40278">
    <property type="entry name" value="DNA UTILIZATION PROTEIN HOFN"/>
    <property type="match status" value="1"/>
</dbReference>
<gene>
    <name evidence="3" type="primary">pilM</name>
    <name evidence="3" type="ORF">HWQ56_14610</name>
</gene>
<sequence>MKIRLPNVLERLRHGLYPLVRQWQASRARRWLLAWLQELHGLLPTPLRARLASGPAVQRLAWPLPTRLDATCPAVLELPALEVMAQTITLPAAATADLTRVLAFELDRYTPYAADQVHFTARVLRRNGDQARVLLVAVSRERLAAILEQCQAAGLTLRGIDAKAGNGEPLGIDLLPAHLRPAPSRTARLNRGLAVGAVVLLAALMLATLGQRQAQVDRMAQAVAQQRQQVQALEAVRHELTDTQGAARYLARLKTARPTATALLTELSACLGDDTWLEQLEVRDNGDVSLSGQSRHASALISRARDCHSLQGAHFQGVIQPDSHTGNDRFALAAHLSQEAADAPTPDPQ</sequence>
<dbReference type="SUPFAM" id="SSF53067">
    <property type="entry name" value="Actin-like ATPase domain"/>
    <property type="match status" value="1"/>
</dbReference>
<organism evidence="3 4">
    <name type="scientific">Pseudomonas eucalypticola</name>
    <dbReference type="NCBI Taxonomy" id="2599595"/>
    <lineage>
        <taxon>Bacteria</taxon>
        <taxon>Pseudomonadati</taxon>
        <taxon>Pseudomonadota</taxon>
        <taxon>Gammaproteobacteria</taxon>
        <taxon>Pseudomonadales</taxon>
        <taxon>Pseudomonadaceae</taxon>
        <taxon>Pseudomonas</taxon>
    </lineage>
</organism>
<evidence type="ECO:0000313" key="3">
    <source>
        <dbReference type="EMBL" id="QKZ04951.1"/>
    </source>
</evidence>
<dbReference type="Proteomes" id="UP000509568">
    <property type="component" value="Chromosome"/>
</dbReference>
<evidence type="ECO:0000259" key="2">
    <source>
        <dbReference type="Pfam" id="PF05134"/>
    </source>
</evidence>
<dbReference type="Gene3D" id="3.30.420.380">
    <property type="match status" value="1"/>
</dbReference>
<name>A0A7D5HXH8_9PSED</name>
<dbReference type="AlphaFoldDB" id="A0A7D5HXH8"/>
<dbReference type="KEGG" id="pez:HWQ56_14610"/>
<evidence type="ECO:0000256" key="1">
    <source>
        <dbReference type="SAM" id="Coils"/>
    </source>
</evidence>
<accession>A0A7D5HXH8</accession>
<reference evidence="3 4" key="1">
    <citation type="submission" date="2020-06" db="EMBL/GenBank/DDBJ databases">
        <title>Pseudomonas eucalypticola sp. nov., an endophyte of Eucalyptus dunnii leaves with biocontrol ability of eucalyptus leaf blight.</title>
        <authorList>
            <person name="Liu Y."/>
            <person name="Song Z."/>
            <person name="Zeng H."/>
            <person name="Lu M."/>
            <person name="Wang X."/>
            <person name="Lian X."/>
            <person name="Zhang Q."/>
        </authorList>
    </citation>
    <scope>NUCLEOTIDE SEQUENCE [LARGE SCALE GENOMIC DNA]</scope>
    <source>
        <strain evidence="3 4">NP-1</strain>
    </source>
</reference>
<dbReference type="PANTHER" id="PTHR40278:SF1">
    <property type="entry name" value="DNA UTILIZATION PROTEIN HOFN"/>
    <property type="match status" value="1"/>
</dbReference>
<feature type="domain" description="GspL cytoplasmic actin-ATPase-like" evidence="2">
    <location>
        <begin position="75"/>
        <end position="157"/>
    </location>
</feature>
<keyword evidence="4" id="KW-1185">Reference proteome</keyword>
<protein>
    <submittedName>
        <fullName evidence="3">Pilus assembly protein PilM</fullName>
    </submittedName>
</protein>
<evidence type="ECO:0000313" key="4">
    <source>
        <dbReference type="Proteomes" id="UP000509568"/>
    </source>
</evidence>
<dbReference type="Pfam" id="PF05134">
    <property type="entry name" value="T2SSL"/>
    <property type="match status" value="1"/>
</dbReference>
<dbReference type="InterPro" id="IPR043129">
    <property type="entry name" value="ATPase_NBD"/>
</dbReference>
<keyword evidence="1" id="KW-0175">Coiled coil</keyword>
<dbReference type="InterPro" id="IPR024230">
    <property type="entry name" value="GspL_cyto_dom"/>
</dbReference>
<proteinExistence type="predicted"/>